<sequence>MTCIGSLYVRFLIVLAAISNEIVRIGETQLCHSGDDALLPEFSMNEVWCLIMKPMGALRCGGVEEFQPWN</sequence>
<reference evidence="2 3" key="1">
    <citation type="submission" date="2018-08" db="EMBL/GenBank/DDBJ databases">
        <authorList>
            <person name="Laetsch R D."/>
            <person name="Stevens L."/>
            <person name="Kumar S."/>
            <person name="Blaxter L. M."/>
        </authorList>
    </citation>
    <scope>NUCLEOTIDE SEQUENCE [LARGE SCALE GENOMIC DNA]</scope>
</reference>
<evidence type="ECO:0000313" key="3">
    <source>
        <dbReference type="Proteomes" id="UP000277928"/>
    </source>
</evidence>
<proteinExistence type="predicted"/>
<evidence type="ECO:0000256" key="1">
    <source>
        <dbReference type="SAM" id="SignalP"/>
    </source>
</evidence>
<gene>
    <name evidence="2" type="ORF">NLS_LOCUS7007</name>
</gene>
<dbReference type="EMBL" id="UYRX01000671">
    <property type="protein sequence ID" value="VDK85181.1"/>
    <property type="molecule type" value="Genomic_DNA"/>
</dbReference>
<evidence type="ECO:0000313" key="2">
    <source>
        <dbReference type="EMBL" id="VDK85181.1"/>
    </source>
</evidence>
<protein>
    <recommendedName>
        <fullName evidence="4">Secreted protein</fullName>
    </recommendedName>
</protein>
<evidence type="ECO:0008006" key="4">
    <source>
        <dbReference type="Google" id="ProtNLM"/>
    </source>
</evidence>
<keyword evidence="1" id="KW-0732">Signal</keyword>
<feature type="chain" id="PRO_5018212980" description="Secreted protein" evidence="1">
    <location>
        <begin position="17"/>
        <end position="70"/>
    </location>
</feature>
<dbReference type="Proteomes" id="UP000277928">
    <property type="component" value="Unassembled WGS sequence"/>
</dbReference>
<keyword evidence="3" id="KW-1185">Reference proteome</keyword>
<feature type="signal peptide" evidence="1">
    <location>
        <begin position="1"/>
        <end position="16"/>
    </location>
</feature>
<name>A0A3P6V565_LITSI</name>
<dbReference type="AlphaFoldDB" id="A0A3P6V565"/>
<accession>A0A3P6V565</accession>
<organism evidence="2 3">
    <name type="scientific">Litomosoides sigmodontis</name>
    <name type="common">Filarial nematode worm</name>
    <dbReference type="NCBI Taxonomy" id="42156"/>
    <lineage>
        <taxon>Eukaryota</taxon>
        <taxon>Metazoa</taxon>
        <taxon>Ecdysozoa</taxon>
        <taxon>Nematoda</taxon>
        <taxon>Chromadorea</taxon>
        <taxon>Rhabditida</taxon>
        <taxon>Spirurina</taxon>
        <taxon>Spiruromorpha</taxon>
        <taxon>Filarioidea</taxon>
        <taxon>Onchocercidae</taxon>
        <taxon>Litomosoides</taxon>
    </lineage>
</organism>